<accession>X0T1Z9</accession>
<reference evidence="1" key="1">
    <citation type="journal article" date="2014" name="Front. Microbiol.">
        <title>High frequency of phylogenetically diverse reductive dehalogenase-homologous genes in deep subseafloor sedimentary metagenomes.</title>
        <authorList>
            <person name="Kawai M."/>
            <person name="Futagami T."/>
            <person name="Toyoda A."/>
            <person name="Takaki Y."/>
            <person name="Nishi S."/>
            <person name="Hori S."/>
            <person name="Arai W."/>
            <person name="Tsubouchi T."/>
            <person name="Morono Y."/>
            <person name="Uchiyama I."/>
            <person name="Ito T."/>
            <person name="Fujiyama A."/>
            <person name="Inagaki F."/>
            <person name="Takami H."/>
        </authorList>
    </citation>
    <scope>NUCLEOTIDE SEQUENCE</scope>
    <source>
        <strain evidence="1">Expedition CK06-06</strain>
    </source>
</reference>
<evidence type="ECO:0000313" key="1">
    <source>
        <dbReference type="EMBL" id="GAF87473.1"/>
    </source>
</evidence>
<proteinExistence type="predicted"/>
<comment type="caution">
    <text evidence="1">The sequence shown here is derived from an EMBL/GenBank/DDBJ whole genome shotgun (WGS) entry which is preliminary data.</text>
</comment>
<organism evidence="1">
    <name type="scientific">marine sediment metagenome</name>
    <dbReference type="NCBI Taxonomy" id="412755"/>
    <lineage>
        <taxon>unclassified sequences</taxon>
        <taxon>metagenomes</taxon>
        <taxon>ecological metagenomes</taxon>
    </lineage>
</organism>
<feature type="non-terminal residue" evidence="1">
    <location>
        <position position="1"/>
    </location>
</feature>
<dbReference type="EMBL" id="BARS01016467">
    <property type="protein sequence ID" value="GAF87473.1"/>
    <property type="molecule type" value="Genomic_DNA"/>
</dbReference>
<name>X0T1Z9_9ZZZZ</name>
<sequence>PTITGLNQRYIVLNGTGVWLGHDNDIASSSTDGTSYVWVFTVPKSDQMIYVTDVATKYIYSETGWVVPDYDIPLQISLDIFAESTYTGTLGTLTQDIREALVTAFTDRFGIGVSIYRSEIIDVVQEVDGVDHCRLLTPESSIFFNFDIDDFTQQQLLEYAPEYVYFTEDDIAIRIF</sequence>
<gene>
    <name evidence="1" type="ORF">S01H1_27095</name>
</gene>
<dbReference type="AlphaFoldDB" id="X0T1Z9"/>
<protein>
    <submittedName>
        <fullName evidence="1">Uncharacterized protein</fullName>
    </submittedName>
</protein>